<dbReference type="Pfam" id="PF01313">
    <property type="entry name" value="Bac_export_3"/>
    <property type="match status" value="1"/>
</dbReference>
<keyword evidence="4 7" id="KW-0812">Transmembrane</keyword>
<keyword evidence="8" id="KW-0969">Cilium</keyword>
<dbReference type="PANTHER" id="PTHR34040">
    <property type="entry name" value="FLAGELLAR BIOSYNTHETIC PROTEIN FLIQ"/>
    <property type="match status" value="1"/>
</dbReference>
<evidence type="ECO:0000256" key="7">
    <source>
        <dbReference type="SAM" id="Phobius"/>
    </source>
</evidence>
<keyword evidence="8" id="KW-0282">Flagellum</keyword>
<dbReference type="EMBL" id="JBDIME010000010">
    <property type="protein sequence ID" value="MEN2790549.1"/>
    <property type="molecule type" value="Genomic_DNA"/>
</dbReference>
<reference evidence="8 9" key="1">
    <citation type="submission" date="2024-05" db="EMBL/GenBank/DDBJ databases">
        <authorList>
            <person name="Liu Q."/>
            <person name="Xin Y.-H."/>
        </authorList>
    </citation>
    <scope>NUCLEOTIDE SEQUENCE [LARGE SCALE GENOMIC DNA]</scope>
    <source>
        <strain evidence="8 9">CGMCC 1.10181</strain>
    </source>
</reference>
<comment type="subcellular location">
    <subcellularLocation>
        <location evidence="1">Cell membrane</location>
        <topology evidence="1">Multi-pass membrane protein</topology>
    </subcellularLocation>
</comment>
<gene>
    <name evidence="8" type="ORF">ABC974_12995</name>
</gene>
<evidence type="ECO:0000256" key="6">
    <source>
        <dbReference type="ARBA" id="ARBA00023136"/>
    </source>
</evidence>
<dbReference type="PIRSF" id="PIRSF004669">
    <property type="entry name" value="FliQ"/>
    <property type="match status" value="1"/>
</dbReference>
<dbReference type="PANTHER" id="PTHR34040:SF2">
    <property type="entry name" value="FLAGELLAR BIOSYNTHETIC PROTEIN FLIQ"/>
    <property type="match status" value="1"/>
</dbReference>
<evidence type="ECO:0000256" key="1">
    <source>
        <dbReference type="ARBA" id="ARBA00004651"/>
    </source>
</evidence>
<keyword evidence="6 7" id="KW-0472">Membrane</keyword>
<protein>
    <submittedName>
        <fullName evidence="8">Flagellar biosynthetic protein FliQ</fullName>
    </submittedName>
</protein>
<evidence type="ECO:0000256" key="4">
    <source>
        <dbReference type="ARBA" id="ARBA00022692"/>
    </source>
</evidence>
<name>A0ABU9Y419_9SPHN</name>
<dbReference type="InterPro" id="IPR002191">
    <property type="entry name" value="Bac_export_3"/>
</dbReference>
<comment type="similarity">
    <text evidence="2">Belongs to the FliQ/MopD/SpaQ family.</text>
</comment>
<proteinExistence type="inferred from homology"/>
<feature type="transmembrane region" description="Helical" evidence="7">
    <location>
        <begin position="14"/>
        <end position="39"/>
    </location>
</feature>
<dbReference type="Proteomes" id="UP001419910">
    <property type="component" value="Unassembled WGS sequence"/>
</dbReference>
<evidence type="ECO:0000256" key="5">
    <source>
        <dbReference type="ARBA" id="ARBA00022989"/>
    </source>
</evidence>
<accession>A0ABU9Y419</accession>
<keyword evidence="3" id="KW-1003">Cell membrane</keyword>
<dbReference type="RefSeq" id="WP_343888296.1">
    <property type="nucleotide sequence ID" value="NZ_BAAAEH010000008.1"/>
</dbReference>
<feature type="transmembrane region" description="Helical" evidence="7">
    <location>
        <begin position="51"/>
        <end position="70"/>
    </location>
</feature>
<comment type="caution">
    <text evidence="8">The sequence shown here is derived from an EMBL/GenBank/DDBJ whole genome shotgun (WGS) entry which is preliminary data.</text>
</comment>
<keyword evidence="8" id="KW-0966">Cell projection</keyword>
<evidence type="ECO:0000256" key="2">
    <source>
        <dbReference type="ARBA" id="ARBA00006156"/>
    </source>
</evidence>
<keyword evidence="5 7" id="KW-1133">Transmembrane helix</keyword>
<dbReference type="PRINTS" id="PR00952">
    <property type="entry name" value="TYPE3IMQPROT"/>
</dbReference>
<evidence type="ECO:0000313" key="9">
    <source>
        <dbReference type="Proteomes" id="UP001419910"/>
    </source>
</evidence>
<evidence type="ECO:0000256" key="3">
    <source>
        <dbReference type="ARBA" id="ARBA00022475"/>
    </source>
</evidence>
<keyword evidence="9" id="KW-1185">Reference proteome</keyword>
<organism evidence="8 9">
    <name type="scientific">Sphingomonas oligophenolica</name>
    <dbReference type="NCBI Taxonomy" id="301154"/>
    <lineage>
        <taxon>Bacteria</taxon>
        <taxon>Pseudomonadati</taxon>
        <taxon>Pseudomonadota</taxon>
        <taxon>Alphaproteobacteria</taxon>
        <taxon>Sphingomonadales</taxon>
        <taxon>Sphingomonadaceae</taxon>
        <taxon>Sphingomonas</taxon>
    </lineage>
</organism>
<evidence type="ECO:0000313" key="8">
    <source>
        <dbReference type="EMBL" id="MEN2790549.1"/>
    </source>
</evidence>
<sequence length="89" mass="9547">MGADRALGFLNEMLWASLLVAGPVLIATLLVGILISVFQVTTQLQEITLSYVPKILVAAFLLIAIGPWMMGRVTQFASSLYLLIPTLAG</sequence>